<dbReference type="InterPro" id="IPR033749">
    <property type="entry name" value="Polyprenyl_synt_CS"/>
</dbReference>
<dbReference type="Gene3D" id="1.10.600.10">
    <property type="entry name" value="Farnesyl Diphosphate Synthase"/>
    <property type="match status" value="1"/>
</dbReference>
<accession>A0A075JEM4</accession>
<dbReference type="PROSITE" id="PS00444">
    <property type="entry name" value="POLYPRENYL_SYNTHASE_2"/>
    <property type="match status" value="1"/>
</dbReference>
<keyword evidence="4" id="KW-0479">Metal-binding</keyword>
<reference evidence="7 8" key="1">
    <citation type="submission" date="2014-07" db="EMBL/GenBank/DDBJ databases">
        <title>Genome Sequencing of Dermacoccus nishinomiyaensis.</title>
        <authorList>
            <person name="Hong K.W."/>
            <person name="Chan K.G."/>
        </authorList>
    </citation>
    <scope>NUCLEOTIDE SEQUENCE [LARGE SCALE GENOMIC DNA]</scope>
    <source>
        <strain evidence="7 8">M25</strain>
    </source>
</reference>
<evidence type="ECO:0000256" key="2">
    <source>
        <dbReference type="ARBA" id="ARBA00006706"/>
    </source>
</evidence>
<proteinExistence type="inferred from homology"/>
<evidence type="ECO:0000256" key="6">
    <source>
        <dbReference type="RuleBase" id="RU004466"/>
    </source>
</evidence>
<dbReference type="SFLD" id="SFLDS00005">
    <property type="entry name" value="Isoprenoid_Synthase_Type_I"/>
    <property type="match status" value="1"/>
</dbReference>
<protein>
    <submittedName>
        <fullName evidence="7">Geranylgeranyl pyrophosphate synthase</fullName>
    </submittedName>
</protein>
<dbReference type="HOGENOM" id="CLU_014015_2_3_11"/>
<dbReference type="GO" id="GO:0004659">
    <property type="term" value="F:prenyltransferase activity"/>
    <property type="evidence" value="ECO:0007669"/>
    <property type="project" value="InterPro"/>
</dbReference>
<comment type="similarity">
    <text evidence="2 6">Belongs to the FPP/GGPP synthase family.</text>
</comment>
<evidence type="ECO:0000313" key="8">
    <source>
        <dbReference type="Proteomes" id="UP000027986"/>
    </source>
</evidence>
<keyword evidence="3 6" id="KW-0808">Transferase</keyword>
<dbReference type="SUPFAM" id="SSF48576">
    <property type="entry name" value="Terpenoid synthases"/>
    <property type="match status" value="1"/>
</dbReference>
<dbReference type="Pfam" id="PF00348">
    <property type="entry name" value="polyprenyl_synt"/>
    <property type="match status" value="1"/>
</dbReference>
<evidence type="ECO:0000256" key="1">
    <source>
        <dbReference type="ARBA" id="ARBA00001946"/>
    </source>
</evidence>
<dbReference type="GO" id="GO:0008299">
    <property type="term" value="P:isoprenoid biosynthetic process"/>
    <property type="evidence" value="ECO:0007669"/>
    <property type="project" value="InterPro"/>
</dbReference>
<dbReference type="OrthoDB" id="4497239at2"/>
<dbReference type="CDD" id="cd00685">
    <property type="entry name" value="Trans_IPPS_HT"/>
    <property type="match status" value="1"/>
</dbReference>
<dbReference type="RefSeq" id="WP_051805654.1">
    <property type="nucleotide sequence ID" value="NZ_CP008889.1"/>
</dbReference>
<dbReference type="Proteomes" id="UP000027986">
    <property type="component" value="Chromosome"/>
</dbReference>
<keyword evidence="8" id="KW-1185">Reference proteome</keyword>
<organism evidence="7 8">
    <name type="scientific">Dermacoccus nishinomiyaensis</name>
    <dbReference type="NCBI Taxonomy" id="1274"/>
    <lineage>
        <taxon>Bacteria</taxon>
        <taxon>Bacillati</taxon>
        <taxon>Actinomycetota</taxon>
        <taxon>Actinomycetes</taxon>
        <taxon>Micrococcales</taxon>
        <taxon>Dermacoccaceae</taxon>
        <taxon>Dermacoccus</taxon>
    </lineage>
</organism>
<dbReference type="PANTHER" id="PTHR12001:SF69">
    <property type="entry name" value="ALL TRANS-POLYPRENYL-DIPHOSPHATE SYNTHASE PDSS1"/>
    <property type="match status" value="1"/>
</dbReference>
<dbReference type="InterPro" id="IPR000092">
    <property type="entry name" value="Polyprenyl_synt"/>
</dbReference>
<dbReference type="InterPro" id="IPR008949">
    <property type="entry name" value="Isoprenoid_synthase_dom_sf"/>
</dbReference>
<dbReference type="SFLD" id="SFLDG01017">
    <property type="entry name" value="Polyprenyl_Transferase_Like"/>
    <property type="match status" value="1"/>
</dbReference>
<sequence length="342" mass="36181">MSAESARTSSAQSVASAIVPDASAELGDRLVDGLERVNARLDVVVDHDSPLVREASHHLVDAGGKRFRPMLTLLTSMLGTGISDEVVDAAAGVELTHLASLYHDDVMDEADIRRGVPSANAVYGNSTAILIGDLLFGKASELIAHLGPEAVILQARTFVRLCAGQIEDERQTPDGADPMEYYLKVLADKTGVLIAAAAQYGAMFSGCDERTVEVLGRYGELVGLVFQLSDDILDIASEAETSGKTPGTDLREGVATLPTFYVNASSDPADARLKALLARPLTDDAEHAEALELLRAHPAMEQARAHTLTTAREAAALIDELGEGEVQDALKEVPLSVATRSA</sequence>
<dbReference type="PANTHER" id="PTHR12001">
    <property type="entry name" value="GERANYLGERANYL PYROPHOSPHATE SYNTHASE"/>
    <property type="match status" value="1"/>
</dbReference>
<name>A0A075JEM4_9MICO</name>
<dbReference type="KEGG" id="dni:HX89_03425"/>
<dbReference type="EMBL" id="CP008889">
    <property type="protein sequence ID" value="AIF40160.1"/>
    <property type="molecule type" value="Genomic_DNA"/>
</dbReference>
<gene>
    <name evidence="7" type="ORF">HX89_03425</name>
</gene>
<dbReference type="GeneID" id="41840264"/>
<evidence type="ECO:0000256" key="4">
    <source>
        <dbReference type="ARBA" id="ARBA00022723"/>
    </source>
</evidence>
<evidence type="ECO:0000313" key="7">
    <source>
        <dbReference type="EMBL" id="AIF40160.1"/>
    </source>
</evidence>
<dbReference type="eggNOG" id="COG0142">
    <property type="taxonomic scope" value="Bacteria"/>
</dbReference>
<dbReference type="AlphaFoldDB" id="A0A075JEM4"/>
<keyword evidence="5" id="KW-0460">Magnesium</keyword>
<evidence type="ECO:0000256" key="5">
    <source>
        <dbReference type="ARBA" id="ARBA00022842"/>
    </source>
</evidence>
<comment type="cofactor">
    <cofactor evidence="1">
        <name>Mg(2+)</name>
        <dbReference type="ChEBI" id="CHEBI:18420"/>
    </cofactor>
</comment>
<evidence type="ECO:0000256" key="3">
    <source>
        <dbReference type="ARBA" id="ARBA00022679"/>
    </source>
</evidence>
<dbReference type="GO" id="GO:0046872">
    <property type="term" value="F:metal ion binding"/>
    <property type="evidence" value="ECO:0007669"/>
    <property type="project" value="UniProtKB-KW"/>
</dbReference>